<gene>
    <name evidence="1" type="ORF">dnm_078990</name>
</gene>
<name>A0A975BVD6_9BACT</name>
<dbReference type="EMBL" id="CP061800">
    <property type="protein sequence ID" value="QTA91825.1"/>
    <property type="molecule type" value="Genomic_DNA"/>
</dbReference>
<evidence type="ECO:0000313" key="1">
    <source>
        <dbReference type="EMBL" id="QTA91825.1"/>
    </source>
</evidence>
<evidence type="ECO:0000313" key="2">
    <source>
        <dbReference type="Proteomes" id="UP000663722"/>
    </source>
</evidence>
<protein>
    <submittedName>
        <fullName evidence="1">DUF4276</fullName>
    </submittedName>
</protein>
<keyword evidence="2" id="KW-1185">Reference proteome</keyword>
<sequence length="236" mass="27214">MWLFAGGGESEIDGLVPFLRKHFPHCHFERITPARIKRGPKPGKKIDAPGQTGKSFASQIKYRLNIALRSGSCDLILVLDDLDCKDADKQKEMFSEAIDSVGKAARIKRFIAFAAPELESWIIADWENTFAPDIDFRKFHEGLRHKLSQKYNVPFDNPESFSEYDQNKKSCKEKLSQVIIDAVYSESLRLEKPLKHYSKKYHTPKLVQRIVPSKVAQKCPFFRELYNCLNKFCKDI</sequence>
<dbReference type="AlphaFoldDB" id="A0A975BVD6"/>
<dbReference type="InterPro" id="IPR025455">
    <property type="entry name" value="DUF4276"/>
</dbReference>
<accession>A0A975BVD6</accession>
<dbReference type="KEGG" id="dmm:dnm_078990"/>
<dbReference type="Pfam" id="PF14103">
    <property type="entry name" value="DUF4276"/>
    <property type="match status" value="1"/>
</dbReference>
<organism evidence="1 2">
    <name type="scientific">Desulfonema magnum</name>
    <dbReference type="NCBI Taxonomy" id="45655"/>
    <lineage>
        <taxon>Bacteria</taxon>
        <taxon>Pseudomonadati</taxon>
        <taxon>Thermodesulfobacteriota</taxon>
        <taxon>Desulfobacteria</taxon>
        <taxon>Desulfobacterales</taxon>
        <taxon>Desulfococcaceae</taxon>
        <taxon>Desulfonema</taxon>
    </lineage>
</organism>
<proteinExistence type="predicted"/>
<dbReference type="Proteomes" id="UP000663722">
    <property type="component" value="Chromosome"/>
</dbReference>
<reference evidence="1" key="1">
    <citation type="journal article" date="2021" name="Microb. Physiol.">
        <title>Proteogenomic Insights into the Physiology of Marine, Sulfate-Reducing, Filamentous Desulfonema limicola and Desulfonema magnum.</title>
        <authorList>
            <person name="Schnaars V."/>
            <person name="Wohlbrand L."/>
            <person name="Scheve S."/>
            <person name="Hinrichs C."/>
            <person name="Reinhardt R."/>
            <person name="Rabus R."/>
        </authorList>
    </citation>
    <scope>NUCLEOTIDE SEQUENCE</scope>
    <source>
        <strain evidence="1">4be13</strain>
    </source>
</reference>